<protein>
    <submittedName>
        <fullName evidence="1">Uncharacterized protein</fullName>
    </submittedName>
</protein>
<accession>A0A6G1II50</accession>
<organism evidence="1 2">
    <name type="scientific">Lentithecium fluviatile CBS 122367</name>
    <dbReference type="NCBI Taxonomy" id="1168545"/>
    <lineage>
        <taxon>Eukaryota</taxon>
        <taxon>Fungi</taxon>
        <taxon>Dikarya</taxon>
        <taxon>Ascomycota</taxon>
        <taxon>Pezizomycotina</taxon>
        <taxon>Dothideomycetes</taxon>
        <taxon>Pleosporomycetidae</taxon>
        <taxon>Pleosporales</taxon>
        <taxon>Massarineae</taxon>
        <taxon>Lentitheciaceae</taxon>
        <taxon>Lentithecium</taxon>
    </lineage>
</organism>
<evidence type="ECO:0000313" key="2">
    <source>
        <dbReference type="Proteomes" id="UP000799291"/>
    </source>
</evidence>
<dbReference type="Proteomes" id="UP000799291">
    <property type="component" value="Unassembled WGS sequence"/>
</dbReference>
<dbReference type="AlphaFoldDB" id="A0A6G1II50"/>
<reference evidence="1" key="1">
    <citation type="journal article" date="2020" name="Stud. Mycol.">
        <title>101 Dothideomycetes genomes: a test case for predicting lifestyles and emergence of pathogens.</title>
        <authorList>
            <person name="Haridas S."/>
            <person name="Albert R."/>
            <person name="Binder M."/>
            <person name="Bloem J."/>
            <person name="Labutti K."/>
            <person name="Salamov A."/>
            <person name="Andreopoulos B."/>
            <person name="Baker S."/>
            <person name="Barry K."/>
            <person name="Bills G."/>
            <person name="Bluhm B."/>
            <person name="Cannon C."/>
            <person name="Castanera R."/>
            <person name="Culley D."/>
            <person name="Daum C."/>
            <person name="Ezra D."/>
            <person name="Gonzalez J."/>
            <person name="Henrissat B."/>
            <person name="Kuo A."/>
            <person name="Liang C."/>
            <person name="Lipzen A."/>
            <person name="Lutzoni F."/>
            <person name="Magnuson J."/>
            <person name="Mondo S."/>
            <person name="Nolan M."/>
            <person name="Ohm R."/>
            <person name="Pangilinan J."/>
            <person name="Park H.-J."/>
            <person name="Ramirez L."/>
            <person name="Alfaro M."/>
            <person name="Sun H."/>
            <person name="Tritt A."/>
            <person name="Yoshinaga Y."/>
            <person name="Zwiers L.-H."/>
            <person name="Turgeon B."/>
            <person name="Goodwin S."/>
            <person name="Spatafora J."/>
            <person name="Crous P."/>
            <person name="Grigoriev I."/>
        </authorList>
    </citation>
    <scope>NUCLEOTIDE SEQUENCE</scope>
    <source>
        <strain evidence="1">CBS 122367</strain>
    </source>
</reference>
<sequence length="233" mass="27183">MLESDVTTLKSLRITCRNFNTLIQSYGKSIRSRILSRNYSRDLIHCFELPWNGESPVQALFDTDREIQTAMWMAALRLAQRARSPNVHIWPHRHDCMQNDYRPALDIMTMWENIVEGLSLMWRLHEWAREEIRADFGKHVLRAAAYISDVTRNHSQLKNLEERILQRQICFIRGLADTKRTSLYFAFGYCVRFSTSCVCSRLKQTPGNKTMESFGWNSTQLRLESGGNDESNG</sequence>
<dbReference type="OrthoDB" id="3795018at2759"/>
<keyword evidence="2" id="KW-1185">Reference proteome</keyword>
<dbReference type="EMBL" id="MU005617">
    <property type="protein sequence ID" value="KAF2677902.1"/>
    <property type="molecule type" value="Genomic_DNA"/>
</dbReference>
<evidence type="ECO:0000313" key="1">
    <source>
        <dbReference type="EMBL" id="KAF2677902.1"/>
    </source>
</evidence>
<name>A0A6G1II50_9PLEO</name>
<proteinExistence type="predicted"/>
<gene>
    <name evidence="1" type="ORF">K458DRAFT_423589</name>
</gene>